<dbReference type="SUPFAM" id="SSF81383">
    <property type="entry name" value="F-box domain"/>
    <property type="match status" value="1"/>
</dbReference>
<dbReference type="PANTHER" id="PTHR32212">
    <property type="entry name" value="CYCLIN-LIKE F-BOX"/>
    <property type="match status" value="1"/>
</dbReference>
<reference evidence="2 3" key="1">
    <citation type="journal article" date="2014" name="Science">
        <title>Plant genetics. Early allopolyploid evolution in the post-Neolithic Brassica napus oilseed genome.</title>
        <authorList>
            <person name="Chalhoub B."/>
            <person name="Denoeud F."/>
            <person name="Liu S."/>
            <person name="Parkin I.A."/>
            <person name="Tang H."/>
            <person name="Wang X."/>
            <person name="Chiquet J."/>
            <person name="Belcram H."/>
            <person name="Tong C."/>
            <person name="Samans B."/>
            <person name="Correa M."/>
            <person name="Da Silva C."/>
            <person name="Just J."/>
            <person name="Falentin C."/>
            <person name="Koh C.S."/>
            <person name="Le Clainche I."/>
            <person name="Bernard M."/>
            <person name="Bento P."/>
            <person name="Noel B."/>
            <person name="Labadie K."/>
            <person name="Alberti A."/>
            <person name="Charles M."/>
            <person name="Arnaud D."/>
            <person name="Guo H."/>
            <person name="Daviaud C."/>
            <person name="Alamery S."/>
            <person name="Jabbari K."/>
            <person name="Zhao M."/>
            <person name="Edger P.P."/>
            <person name="Chelaifa H."/>
            <person name="Tack D."/>
            <person name="Lassalle G."/>
            <person name="Mestiri I."/>
            <person name="Schnel N."/>
            <person name="Le Paslier M.C."/>
            <person name="Fan G."/>
            <person name="Renault V."/>
            <person name="Bayer P.E."/>
            <person name="Golicz A.A."/>
            <person name="Manoli S."/>
            <person name="Lee T.H."/>
            <person name="Thi V.H."/>
            <person name="Chalabi S."/>
            <person name="Hu Q."/>
            <person name="Fan C."/>
            <person name="Tollenaere R."/>
            <person name="Lu Y."/>
            <person name="Battail C."/>
            <person name="Shen J."/>
            <person name="Sidebottom C.H."/>
            <person name="Wang X."/>
            <person name="Canaguier A."/>
            <person name="Chauveau A."/>
            <person name="Berard A."/>
            <person name="Deniot G."/>
            <person name="Guan M."/>
            <person name="Liu Z."/>
            <person name="Sun F."/>
            <person name="Lim Y.P."/>
            <person name="Lyons E."/>
            <person name="Town C.D."/>
            <person name="Bancroft I."/>
            <person name="Wang X."/>
            <person name="Meng J."/>
            <person name="Ma J."/>
            <person name="Pires J.C."/>
            <person name="King G.J."/>
            <person name="Brunel D."/>
            <person name="Delourme R."/>
            <person name="Renard M."/>
            <person name="Aury J.M."/>
            <person name="Adams K.L."/>
            <person name="Batley J."/>
            <person name="Snowdon R.J."/>
            <person name="Tost J."/>
            <person name="Edwards D."/>
            <person name="Zhou Y."/>
            <person name="Hua W."/>
            <person name="Sharpe A.G."/>
            <person name="Paterson A.H."/>
            <person name="Guan C."/>
            <person name="Wincker P."/>
        </authorList>
    </citation>
    <scope>NUCLEOTIDE SEQUENCE [LARGE SCALE GENOMIC DNA]</scope>
    <source>
        <strain evidence="3">cv. Darmor-bzh</strain>
    </source>
</reference>
<sequence>MDMISKLPEDLLLRILSELPTAKDVVATMVLSKRWQPLWKSVPKLVFDDDDDRYQNIDTIRNFAFRTYSNF</sequence>
<accession>A0A078HWQ5</accession>
<dbReference type="PANTHER" id="PTHR32212:SF264">
    <property type="entry name" value="F-BOX DOMAIN-CONTAINING PROTEIN"/>
    <property type="match status" value="1"/>
</dbReference>
<dbReference type="CDD" id="cd22160">
    <property type="entry name" value="F-box_AtFBL13-like"/>
    <property type="match status" value="1"/>
</dbReference>
<dbReference type="SMART" id="SM00256">
    <property type="entry name" value="FBOX"/>
    <property type="match status" value="1"/>
</dbReference>
<dbReference type="PaxDb" id="3708-A0A078HWQ5"/>
<dbReference type="Gramene" id="CDY41819">
    <property type="protein sequence ID" value="CDY41819"/>
    <property type="gene ID" value="GSBRNA2T00073731001"/>
</dbReference>
<evidence type="ECO:0000313" key="3">
    <source>
        <dbReference type="Proteomes" id="UP000028999"/>
    </source>
</evidence>
<dbReference type="InterPro" id="IPR036047">
    <property type="entry name" value="F-box-like_dom_sf"/>
</dbReference>
<proteinExistence type="predicted"/>
<keyword evidence="3" id="KW-1185">Reference proteome</keyword>
<dbReference type="Gene3D" id="1.20.1280.50">
    <property type="match status" value="1"/>
</dbReference>
<evidence type="ECO:0000259" key="1">
    <source>
        <dbReference type="SMART" id="SM00256"/>
    </source>
</evidence>
<dbReference type="AlphaFoldDB" id="A0A078HWQ5"/>
<evidence type="ECO:0000313" key="2">
    <source>
        <dbReference type="EMBL" id="CDY41819.1"/>
    </source>
</evidence>
<dbReference type="InterPro" id="IPR001810">
    <property type="entry name" value="F-box_dom"/>
</dbReference>
<protein>
    <submittedName>
        <fullName evidence="2">BnaC02g12300D protein</fullName>
    </submittedName>
</protein>
<gene>
    <name evidence="2" type="primary">BnaC02g12300D</name>
    <name evidence="2" type="ORF">GSBRNA2T00073731001</name>
</gene>
<dbReference type="EMBL" id="LK032507">
    <property type="protein sequence ID" value="CDY41819.1"/>
    <property type="molecule type" value="Genomic_DNA"/>
</dbReference>
<feature type="domain" description="F-box" evidence="1">
    <location>
        <begin position="7"/>
        <end position="48"/>
    </location>
</feature>
<dbReference type="Proteomes" id="UP000028999">
    <property type="component" value="Unassembled WGS sequence"/>
</dbReference>
<organism evidence="2 3">
    <name type="scientific">Brassica napus</name>
    <name type="common">Rape</name>
    <dbReference type="NCBI Taxonomy" id="3708"/>
    <lineage>
        <taxon>Eukaryota</taxon>
        <taxon>Viridiplantae</taxon>
        <taxon>Streptophyta</taxon>
        <taxon>Embryophyta</taxon>
        <taxon>Tracheophyta</taxon>
        <taxon>Spermatophyta</taxon>
        <taxon>Magnoliopsida</taxon>
        <taxon>eudicotyledons</taxon>
        <taxon>Gunneridae</taxon>
        <taxon>Pentapetalae</taxon>
        <taxon>rosids</taxon>
        <taxon>malvids</taxon>
        <taxon>Brassicales</taxon>
        <taxon>Brassicaceae</taxon>
        <taxon>Brassiceae</taxon>
        <taxon>Brassica</taxon>
    </lineage>
</organism>
<name>A0A078HWQ5_BRANA</name>
<dbReference type="Pfam" id="PF00646">
    <property type="entry name" value="F-box"/>
    <property type="match status" value="1"/>
</dbReference>
<dbReference type="InterPro" id="IPR053781">
    <property type="entry name" value="F-box_AtFBL13-like"/>
</dbReference>